<evidence type="ECO:0000259" key="1">
    <source>
        <dbReference type="PROSITE" id="PS51178"/>
    </source>
</evidence>
<sequence length="180" mass="19724">QKAFRGKYGGERTASFVGLVPAEKPQYLVVIFIDEPSRVKYGGVIAAPVFKAVTSRVMAYHGSLPDPGALTPAQIKAQERAEARARARERKQGKEKTVLGEFRSELAPKKKMLPVRESGTVPDVVGQSVRRAVEMFARQGLVPVIKGKGARVVRQTPEAGVRWDSKDAAPESVLWLSEQE</sequence>
<dbReference type="InterPro" id="IPR001460">
    <property type="entry name" value="PCN-bd_Tpept"/>
</dbReference>
<dbReference type="Proteomes" id="UP000824264">
    <property type="component" value="Unassembled WGS sequence"/>
</dbReference>
<dbReference type="InterPro" id="IPR005543">
    <property type="entry name" value="PASTA_dom"/>
</dbReference>
<dbReference type="Pfam" id="PF00905">
    <property type="entry name" value="Transpeptidase"/>
    <property type="match status" value="1"/>
</dbReference>
<evidence type="ECO:0000313" key="3">
    <source>
        <dbReference type="Proteomes" id="UP000824264"/>
    </source>
</evidence>
<evidence type="ECO:0000313" key="2">
    <source>
        <dbReference type="EMBL" id="HIW78195.1"/>
    </source>
</evidence>
<proteinExistence type="predicted"/>
<dbReference type="SUPFAM" id="SSF56601">
    <property type="entry name" value="beta-lactamase/transpeptidase-like"/>
    <property type="match status" value="1"/>
</dbReference>
<protein>
    <submittedName>
        <fullName evidence="2">PASTA domain-containing protein</fullName>
    </submittedName>
</protein>
<dbReference type="Gene3D" id="3.30.450.330">
    <property type="match status" value="1"/>
</dbReference>
<dbReference type="AlphaFoldDB" id="A0A9D1U9H6"/>
<gene>
    <name evidence="2" type="ORF">H9874_03515</name>
</gene>
<dbReference type="SUPFAM" id="SSF54184">
    <property type="entry name" value="Penicillin-binding protein 2x (pbp-2x), c-terminal domain"/>
    <property type="match status" value="1"/>
</dbReference>
<dbReference type="EMBL" id="DXGI01000125">
    <property type="protein sequence ID" value="HIW78195.1"/>
    <property type="molecule type" value="Genomic_DNA"/>
</dbReference>
<reference evidence="2" key="2">
    <citation type="submission" date="2021-04" db="EMBL/GenBank/DDBJ databases">
        <authorList>
            <person name="Gilroy R."/>
        </authorList>
    </citation>
    <scope>NUCLEOTIDE SEQUENCE</scope>
    <source>
        <strain evidence="2">ChiSxjej5B17-1746</strain>
    </source>
</reference>
<comment type="caution">
    <text evidence="2">The sequence shown here is derived from an EMBL/GenBank/DDBJ whole genome shotgun (WGS) entry which is preliminary data.</text>
</comment>
<dbReference type="GO" id="GO:0008658">
    <property type="term" value="F:penicillin binding"/>
    <property type="evidence" value="ECO:0007669"/>
    <property type="project" value="InterPro"/>
</dbReference>
<accession>A0A9D1U9H6</accession>
<dbReference type="InterPro" id="IPR012338">
    <property type="entry name" value="Beta-lactam/transpept-like"/>
</dbReference>
<organism evidence="2 3">
    <name type="scientific">Candidatus Bilophila faecipullorum</name>
    <dbReference type="NCBI Taxonomy" id="2838482"/>
    <lineage>
        <taxon>Bacteria</taxon>
        <taxon>Pseudomonadati</taxon>
        <taxon>Thermodesulfobacteriota</taxon>
        <taxon>Desulfovibrionia</taxon>
        <taxon>Desulfovibrionales</taxon>
        <taxon>Desulfovibrionaceae</taxon>
        <taxon>Bilophila</taxon>
    </lineage>
</organism>
<name>A0A9D1U9H6_9BACT</name>
<feature type="domain" description="PASTA" evidence="1">
    <location>
        <begin position="116"/>
        <end position="178"/>
    </location>
</feature>
<dbReference type="PROSITE" id="PS51178">
    <property type="entry name" value="PASTA"/>
    <property type="match status" value="1"/>
</dbReference>
<dbReference type="Pfam" id="PF03793">
    <property type="entry name" value="PASTA"/>
    <property type="match status" value="1"/>
</dbReference>
<reference evidence="2" key="1">
    <citation type="journal article" date="2021" name="PeerJ">
        <title>Extensive microbial diversity within the chicken gut microbiome revealed by metagenomics and culture.</title>
        <authorList>
            <person name="Gilroy R."/>
            <person name="Ravi A."/>
            <person name="Getino M."/>
            <person name="Pursley I."/>
            <person name="Horton D.L."/>
            <person name="Alikhan N.F."/>
            <person name="Baker D."/>
            <person name="Gharbi K."/>
            <person name="Hall N."/>
            <person name="Watson M."/>
            <person name="Adriaenssens E.M."/>
            <person name="Foster-Nyarko E."/>
            <person name="Jarju S."/>
            <person name="Secka A."/>
            <person name="Antonio M."/>
            <person name="Oren A."/>
            <person name="Chaudhuri R.R."/>
            <person name="La Ragione R."/>
            <person name="Hildebrand F."/>
            <person name="Pallen M.J."/>
        </authorList>
    </citation>
    <scope>NUCLEOTIDE SEQUENCE</scope>
    <source>
        <strain evidence="2">ChiSxjej5B17-1746</strain>
    </source>
</reference>
<feature type="non-terminal residue" evidence="2">
    <location>
        <position position="1"/>
    </location>
</feature>